<feature type="domain" description="Peptidase M16 C-terminal" evidence="6">
    <location>
        <begin position="242"/>
        <end position="417"/>
    </location>
</feature>
<protein>
    <submittedName>
        <fullName evidence="7">Pitrilysin family protein</fullName>
    </submittedName>
</protein>
<dbReference type="RefSeq" id="WP_347287510.1">
    <property type="nucleotide sequence ID" value="NZ_JAUZQE010000041.1"/>
</dbReference>
<dbReference type="InterPro" id="IPR050361">
    <property type="entry name" value="MPP/UQCRC_Complex"/>
</dbReference>
<name>A0ABU1D940_9BURK</name>
<dbReference type="InterPro" id="IPR006311">
    <property type="entry name" value="TAT_signal"/>
</dbReference>
<feature type="domain" description="Peptidase M16 N-terminal" evidence="5">
    <location>
        <begin position="89"/>
        <end position="235"/>
    </location>
</feature>
<evidence type="ECO:0000313" key="8">
    <source>
        <dbReference type="Proteomes" id="UP001232156"/>
    </source>
</evidence>
<reference evidence="7 8" key="1">
    <citation type="submission" date="2023-08" db="EMBL/GenBank/DDBJ databases">
        <title>Alcaligenaceae gen. nov., a novel taxon isolated from the sludge of Yixing Pesticide Factory.</title>
        <authorList>
            <person name="Ruan L."/>
        </authorList>
    </citation>
    <scope>NUCLEOTIDE SEQUENCE [LARGE SCALE GENOMIC DNA]</scope>
    <source>
        <strain evidence="7 8">LG-2</strain>
    </source>
</reference>
<feature type="domain" description="Peptidase M16 C-terminal" evidence="6">
    <location>
        <begin position="701"/>
        <end position="880"/>
    </location>
</feature>
<proteinExistence type="inferred from homology"/>
<dbReference type="SUPFAM" id="SSF63411">
    <property type="entry name" value="LuxS/MPP-like metallohydrolase"/>
    <property type="match status" value="4"/>
</dbReference>
<gene>
    <name evidence="7" type="ORF">Q8947_12985</name>
</gene>
<dbReference type="InterPro" id="IPR011249">
    <property type="entry name" value="Metalloenz_LuxS/M16"/>
</dbReference>
<evidence type="ECO:0000256" key="3">
    <source>
        <dbReference type="RuleBase" id="RU004447"/>
    </source>
</evidence>
<dbReference type="Pfam" id="PF05193">
    <property type="entry name" value="Peptidase_M16_C"/>
    <property type="match status" value="2"/>
</dbReference>
<evidence type="ECO:0000313" key="7">
    <source>
        <dbReference type="EMBL" id="MDR4126893.1"/>
    </source>
</evidence>
<dbReference type="Pfam" id="PF00675">
    <property type="entry name" value="Peptidase_M16"/>
    <property type="match status" value="1"/>
</dbReference>
<comment type="similarity">
    <text evidence="2 3">Belongs to the peptidase M16 family.</text>
</comment>
<keyword evidence="8" id="KW-1185">Reference proteome</keyword>
<dbReference type="PANTHER" id="PTHR11851:SF49">
    <property type="entry name" value="MITOCHONDRIAL-PROCESSING PEPTIDASE SUBUNIT ALPHA"/>
    <property type="match status" value="1"/>
</dbReference>
<dbReference type="PROSITE" id="PS51318">
    <property type="entry name" value="TAT"/>
    <property type="match status" value="1"/>
</dbReference>
<dbReference type="PANTHER" id="PTHR11851">
    <property type="entry name" value="METALLOPROTEASE"/>
    <property type="match status" value="1"/>
</dbReference>
<dbReference type="Proteomes" id="UP001232156">
    <property type="component" value="Unassembled WGS sequence"/>
</dbReference>
<dbReference type="Gene3D" id="3.30.830.10">
    <property type="entry name" value="Metalloenzyme, LuxS/M16 peptidase-like"/>
    <property type="match status" value="4"/>
</dbReference>
<dbReference type="PROSITE" id="PS00143">
    <property type="entry name" value="INSULINASE"/>
    <property type="match status" value="1"/>
</dbReference>
<evidence type="ECO:0000256" key="4">
    <source>
        <dbReference type="SAM" id="SignalP"/>
    </source>
</evidence>
<keyword evidence="4" id="KW-0732">Signal</keyword>
<comment type="cofactor">
    <cofactor evidence="1">
        <name>Zn(2+)</name>
        <dbReference type="ChEBI" id="CHEBI:29105"/>
    </cofactor>
</comment>
<evidence type="ECO:0000259" key="5">
    <source>
        <dbReference type="Pfam" id="PF00675"/>
    </source>
</evidence>
<feature type="signal peptide" evidence="4">
    <location>
        <begin position="1"/>
        <end position="39"/>
    </location>
</feature>
<evidence type="ECO:0000256" key="1">
    <source>
        <dbReference type="ARBA" id="ARBA00001947"/>
    </source>
</evidence>
<organism evidence="7 8">
    <name type="scientific">Yanghanlia caeni</name>
    <dbReference type="NCBI Taxonomy" id="3064283"/>
    <lineage>
        <taxon>Bacteria</taxon>
        <taxon>Pseudomonadati</taxon>
        <taxon>Pseudomonadota</taxon>
        <taxon>Betaproteobacteria</taxon>
        <taxon>Burkholderiales</taxon>
        <taxon>Alcaligenaceae</taxon>
        <taxon>Yanghanlia</taxon>
    </lineage>
</organism>
<comment type="caution">
    <text evidence="7">The sequence shown here is derived from an EMBL/GenBank/DDBJ whole genome shotgun (WGS) entry which is preliminary data.</text>
</comment>
<dbReference type="InterPro" id="IPR001431">
    <property type="entry name" value="Pept_M16_Zn_BS"/>
</dbReference>
<sequence>MTSQQTDPDLKPTRSGFLRRLLPGLAALTAAAVMQQAHAGTVATPPAEAAEQHTTAPADAAGFALPAGMTRGPSVEGVTEYRLENGLRILLAPDDSKASTTVNMTYLVGSRHENYGQTGMAHLLEHMLFRGTPTLRNALAEFSRRGLAANGTTNADRTNYFASFAADADTLAWYLQWQADVMVNALIDEGDLQAEMPVVRNEMERGENNPFQVLLQQMQASAFRWHNYGKSTIGARSDVENVDVGQLRAFYRQWYQPDNAVLIVSGSFDVSATLAVIAEAFGPIPRPERTLPAEYTIEPTQDGERSVTLRRQGGTPLVAAMYRAPSTADPDFTALELGVDMLSDTPSGRLHQQLVRENLAAETFGFSATLRHPGYVFFGAVLEPGMDADKALSALTGALENLEREPLQEADLERSRNKWLTGWERSYANPASLASSLSEAAAEGDWRLFFLRRDRVEAVTLEDVQRVTAAWLTPANRTSGRYIPTDAPRRAPDAAELDVQALVADYTGRDEASAVDAFDASPANIDASTQRETLQLPNGELRLALLPKPTRGDRVEARMVLRFGNEDDLKGLRDVSEAVADLLHHGTQSMSRQEIQDRYNALRASVSVDGGGNTVAVSISTVAEHLPAVVETVLHVLREANFPEESIEEYRKQMNTAIADAQSQPGPLASRALARHDNPWPADDIRYTPTFEEWRAGIQALDRAALQAFHERFYGAGLIEFSAVGAFDSEAVRDALRKGIDGWKTAPAYTRISDPYRPVPPEKFQIDTPDKANAVLLSALPLNVQDTDPRYPALVLANYLLGGSETSRLWNRVRVEEGLSYSVYSNLSVSSHEPAGAWSIYAIHAPENSRKLERVINEELKRALEHGFTDQEVEEGIRSLLNYRKLGRTNDGSLASVWLRYLNLDRSFAWAAEQDERIAALTAAEVNGVLRELLKPGLFSTAIAADHAKQKEARK</sequence>
<accession>A0ABU1D940</accession>
<dbReference type="InterPro" id="IPR007863">
    <property type="entry name" value="Peptidase_M16_C"/>
</dbReference>
<dbReference type="InterPro" id="IPR011765">
    <property type="entry name" value="Pept_M16_N"/>
</dbReference>
<evidence type="ECO:0000259" key="6">
    <source>
        <dbReference type="Pfam" id="PF05193"/>
    </source>
</evidence>
<feature type="chain" id="PRO_5046943188" evidence="4">
    <location>
        <begin position="40"/>
        <end position="955"/>
    </location>
</feature>
<evidence type="ECO:0000256" key="2">
    <source>
        <dbReference type="ARBA" id="ARBA00007261"/>
    </source>
</evidence>
<dbReference type="EMBL" id="JAUZQE010000041">
    <property type="protein sequence ID" value="MDR4126893.1"/>
    <property type="molecule type" value="Genomic_DNA"/>
</dbReference>